<dbReference type="GeneID" id="63702714"/>
<keyword evidence="2" id="KW-0812">Transmembrane</keyword>
<dbReference type="HOGENOM" id="CLU_589220_0_0_1"/>
<evidence type="ECO:0000256" key="1">
    <source>
        <dbReference type="SAM" id="MobiDB-lite"/>
    </source>
</evidence>
<name>A0A017SEP3_ASPRC</name>
<keyword evidence="3" id="KW-0732">Signal</keyword>
<dbReference type="AlphaFoldDB" id="A0A017SEP3"/>
<sequence>MYSQKRLVALYVLLGATLIKPTECLSSNSQRLSNGLIGLKCHPPHANHLDGAARAGIQTIDRPECAIALSCLPEGTYGPAMLDNEPILPLNVTITFSEDVNMDTWRCKKELVELLFEAREDKQEVGISVTQRQVDPRRPSLLHSRQEEETPRTKSEGQRYQGIVEYLMSTVQRRAVQAVGSVKERKTNYQDEVASHSARNSTSSFSMDLKQVILKKHPFSNYVTQCEENFCNVYDLQRMCDPNSRIRRKAKYKSTCDYCYPQRNNAFIKHHCERRIEKEMRAFYGICALLAVSIVVAVILYVLHRTGRLLRINCRLIRGMRRSKFSSNPVTSNKFSSAVFSDSRIGSTRRSEDTTISNQDYDDSTTFSEFQRKFSQLGTSSRGYRKRIQDVFDIESLEPRNANNEDLKDRVFVLPRAPHATVQREFAGNLSRVRGGARHSGQPEMEEVQSDAVRRVFPHDQSVF</sequence>
<dbReference type="RefSeq" id="XP_040639115.1">
    <property type="nucleotide sequence ID" value="XM_040787590.1"/>
</dbReference>
<keyword evidence="2" id="KW-1133">Transmembrane helix</keyword>
<evidence type="ECO:0000313" key="4">
    <source>
        <dbReference type="EMBL" id="EYE95427.1"/>
    </source>
</evidence>
<keyword evidence="2" id="KW-0472">Membrane</keyword>
<proteinExistence type="predicted"/>
<reference evidence="5" key="1">
    <citation type="journal article" date="2014" name="Nat. Commun.">
        <title>Genomic adaptations of the halophilic Dead Sea filamentous fungus Eurotium rubrum.</title>
        <authorList>
            <person name="Kis-Papo T."/>
            <person name="Weig A.R."/>
            <person name="Riley R."/>
            <person name="Persoh D."/>
            <person name="Salamov A."/>
            <person name="Sun H."/>
            <person name="Lipzen A."/>
            <person name="Wasser S.P."/>
            <person name="Rambold G."/>
            <person name="Grigoriev I.V."/>
            <person name="Nevo E."/>
        </authorList>
    </citation>
    <scope>NUCLEOTIDE SEQUENCE [LARGE SCALE GENOMIC DNA]</scope>
    <source>
        <strain evidence="5">CBS 135680</strain>
    </source>
</reference>
<organism evidence="4 5">
    <name type="scientific">Aspergillus ruber (strain CBS 135680)</name>
    <dbReference type="NCBI Taxonomy" id="1388766"/>
    <lineage>
        <taxon>Eukaryota</taxon>
        <taxon>Fungi</taxon>
        <taxon>Dikarya</taxon>
        <taxon>Ascomycota</taxon>
        <taxon>Pezizomycotina</taxon>
        <taxon>Eurotiomycetes</taxon>
        <taxon>Eurotiomycetidae</taxon>
        <taxon>Eurotiales</taxon>
        <taxon>Aspergillaceae</taxon>
        <taxon>Aspergillus</taxon>
        <taxon>Aspergillus subgen. Aspergillus</taxon>
    </lineage>
</organism>
<feature type="transmembrane region" description="Helical" evidence="2">
    <location>
        <begin position="282"/>
        <end position="303"/>
    </location>
</feature>
<dbReference type="Proteomes" id="UP000019804">
    <property type="component" value="Unassembled WGS sequence"/>
</dbReference>
<keyword evidence="5" id="KW-1185">Reference proteome</keyword>
<evidence type="ECO:0000256" key="3">
    <source>
        <dbReference type="SAM" id="SignalP"/>
    </source>
</evidence>
<evidence type="ECO:0000256" key="2">
    <source>
        <dbReference type="SAM" id="Phobius"/>
    </source>
</evidence>
<feature type="region of interest" description="Disordered" evidence="1">
    <location>
        <begin position="131"/>
        <end position="158"/>
    </location>
</feature>
<dbReference type="OrthoDB" id="4224912at2759"/>
<feature type="chain" id="PRO_5001495865" evidence="3">
    <location>
        <begin position="25"/>
        <end position="464"/>
    </location>
</feature>
<dbReference type="EMBL" id="KK088422">
    <property type="protein sequence ID" value="EYE95427.1"/>
    <property type="molecule type" value="Genomic_DNA"/>
</dbReference>
<accession>A0A017SEP3</accession>
<feature type="compositionally biased region" description="Basic and acidic residues" evidence="1">
    <location>
        <begin position="134"/>
        <end position="157"/>
    </location>
</feature>
<gene>
    <name evidence="4" type="ORF">EURHEDRAFT_58047</name>
</gene>
<dbReference type="STRING" id="1388766.A0A017SEP3"/>
<evidence type="ECO:0000313" key="5">
    <source>
        <dbReference type="Proteomes" id="UP000019804"/>
    </source>
</evidence>
<feature type="signal peptide" evidence="3">
    <location>
        <begin position="1"/>
        <end position="24"/>
    </location>
</feature>
<protein>
    <submittedName>
        <fullName evidence="4">Uncharacterized protein</fullName>
    </submittedName>
</protein>